<dbReference type="GeneID" id="24721704"/>
<organism evidence="2 3">
    <name type="scientific">Citrobacter phage Moon</name>
    <dbReference type="NCBI Taxonomy" id="1540095"/>
    <lineage>
        <taxon>Viruses</taxon>
        <taxon>Duplodnaviria</taxon>
        <taxon>Heunggongvirae</taxon>
        <taxon>Uroviricota</taxon>
        <taxon>Caudoviricetes</taxon>
        <taxon>Pantevenvirales</taxon>
        <taxon>Straboviridae</taxon>
        <taxon>Tevenvirinae</taxon>
        <taxon>Moonvirus</taxon>
        <taxon>Moonvirus moon</taxon>
    </lineage>
</organism>
<sequence>MNINEKSWHCRVHDFAFGKYSRPHSLCPYFWKVVFALFCMTTLITLSSIAFTLVGWELAASWLAKIGITSVWAIGASGFTIGAVGILGLVGALFGTLFGIAKLKDLIEDKIKERNYEKYIQELEARKDPNYVPPKKSILIEFISARKEKFCPSLTFTKE</sequence>
<keyword evidence="1" id="KW-0472">Membrane</keyword>
<gene>
    <name evidence="2" type="ORF">CPT_Moon105</name>
</gene>
<reference evidence="2 3" key="1">
    <citation type="journal article" date="2015" name="Genome Announc.">
        <title>Complete Genome Sequence of Citrobacter freundii Myophage Moon.</title>
        <authorList>
            <person name="Edwards G.B."/>
            <person name="Luna A.J."/>
            <person name="Hernandez A.C."/>
            <person name="Kuty Everett G.F."/>
        </authorList>
    </citation>
    <scope>NUCLEOTIDE SEQUENCE [LARGE SCALE GENOMIC DNA]</scope>
</reference>
<protein>
    <submittedName>
        <fullName evidence="2">Uncharacterized protein</fullName>
    </submittedName>
</protein>
<dbReference type="Proteomes" id="UP000030323">
    <property type="component" value="Segment"/>
</dbReference>
<feature type="transmembrane region" description="Helical" evidence="1">
    <location>
        <begin position="29"/>
        <end position="51"/>
    </location>
</feature>
<dbReference type="RefSeq" id="YP_009146538.1">
    <property type="nucleotide sequence ID" value="NC_027331.1"/>
</dbReference>
<evidence type="ECO:0000256" key="1">
    <source>
        <dbReference type="SAM" id="Phobius"/>
    </source>
</evidence>
<evidence type="ECO:0000313" key="2">
    <source>
        <dbReference type="EMBL" id="AIX12076.1"/>
    </source>
</evidence>
<keyword evidence="1" id="KW-0812">Transmembrane</keyword>
<proteinExistence type="predicted"/>
<name>A0A0A0YQ55_9CAUD</name>
<dbReference type="EMBL" id="KM236240">
    <property type="protein sequence ID" value="AIX12076.1"/>
    <property type="molecule type" value="Genomic_DNA"/>
</dbReference>
<keyword evidence="1" id="KW-1133">Transmembrane helix</keyword>
<accession>A0A0A0YQ55</accession>
<keyword evidence="3" id="KW-1185">Reference proteome</keyword>
<evidence type="ECO:0000313" key="3">
    <source>
        <dbReference type="Proteomes" id="UP000030323"/>
    </source>
</evidence>
<dbReference type="KEGG" id="vg:24721704"/>
<feature type="transmembrane region" description="Helical" evidence="1">
    <location>
        <begin position="71"/>
        <end position="100"/>
    </location>
</feature>